<evidence type="ECO:0000313" key="3">
    <source>
        <dbReference type="EMBL" id="KAK0519198.1"/>
    </source>
</evidence>
<dbReference type="Pfam" id="PF14033">
    <property type="entry name" value="DUF4246"/>
    <property type="match status" value="1"/>
</dbReference>
<feature type="domain" description="DUF4246" evidence="2">
    <location>
        <begin position="1"/>
        <end position="443"/>
    </location>
</feature>
<organism evidence="3 4">
    <name type="scientific">Tilletia horrida</name>
    <dbReference type="NCBI Taxonomy" id="155126"/>
    <lineage>
        <taxon>Eukaryota</taxon>
        <taxon>Fungi</taxon>
        <taxon>Dikarya</taxon>
        <taxon>Basidiomycota</taxon>
        <taxon>Ustilaginomycotina</taxon>
        <taxon>Exobasidiomycetes</taxon>
        <taxon>Tilletiales</taxon>
        <taxon>Tilletiaceae</taxon>
        <taxon>Tilletia</taxon>
    </lineage>
</organism>
<feature type="compositionally biased region" description="Low complexity" evidence="1">
    <location>
        <begin position="525"/>
        <end position="540"/>
    </location>
</feature>
<dbReference type="EMBL" id="JAPDMQ010001057">
    <property type="protein sequence ID" value="KAK0519198.1"/>
    <property type="molecule type" value="Genomic_DNA"/>
</dbReference>
<name>A0AAN6G869_9BASI</name>
<proteinExistence type="predicted"/>
<dbReference type="PANTHER" id="PTHR33119:SF1">
    <property type="entry name" value="FE2OG DIOXYGENASE DOMAIN-CONTAINING PROTEIN"/>
    <property type="match status" value="1"/>
</dbReference>
<dbReference type="InterPro" id="IPR049192">
    <property type="entry name" value="DUF4246_C"/>
</dbReference>
<dbReference type="AlphaFoldDB" id="A0AAN6G869"/>
<gene>
    <name evidence="3" type="ORF">OC842_007526</name>
</gene>
<dbReference type="PANTHER" id="PTHR33119">
    <property type="entry name" value="IFI3P"/>
    <property type="match status" value="1"/>
</dbReference>
<evidence type="ECO:0000259" key="2">
    <source>
        <dbReference type="Pfam" id="PF14033"/>
    </source>
</evidence>
<protein>
    <recommendedName>
        <fullName evidence="2">DUF4246 domain-containing protein</fullName>
    </recommendedName>
</protein>
<sequence>MADFLVDQLQDEAERWHNEQLGVESTGINGVVRSERLLGEDVLARLRELSTQLEESTPFKDWHPKSNEQILDVVHPSLYPLVDGVTRVLPEDEAVTFPLDSRDLTKWFTSKQADVFIPPRDVQQDLAPDADMSRQQNRDLFHTFQWLPTDFELDESGTRARALSYINNLHPDPTQPSGQLYDVIENVLAAFVPMFEATLSEAMTGMKGARKEFRDGHRQPFWVEYSWDPPNMEDVCSDSDSDEGYGRYCTDVDAQWRETREWVPIPVLKYQPERIVPITIKGRTLQVIVKMATIHLTPEKPVYEGGSWHVEGTKRENICATGILYLDQDNIIPSSLQFRGVADSEPFGLKRQDDDVDEAAAIEMIYGLVCQEDATQYYGSIPTKAGLALSFPNGVQHRVTAFKLADPTRPGYRKILAFFLCNPLKRVISTSRVSPQRFDWIESSYAGVRDALLTKLPAELVRMILPDASPNGFVPRLKAHPDVDVRPRVRKVHGGTKRRRSRRLYYGEEDDGYRIGFGYDYEPRTGATGPSGDTSPGSGAVVDPDAEEKRVHDELWKSSGMTLDEARAWREELMRERAAQTDHLEDRNMSAFAFCEH</sequence>
<comment type="caution">
    <text evidence="3">The sequence shown here is derived from an EMBL/GenBank/DDBJ whole genome shotgun (WGS) entry which is preliminary data.</text>
</comment>
<dbReference type="InterPro" id="IPR025340">
    <property type="entry name" value="DUF4246"/>
</dbReference>
<dbReference type="Proteomes" id="UP001176521">
    <property type="component" value="Unassembled WGS sequence"/>
</dbReference>
<evidence type="ECO:0000313" key="4">
    <source>
        <dbReference type="Proteomes" id="UP001176521"/>
    </source>
</evidence>
<accession>A0AAN6G869</accession>
<evidence type="ECO:0000256" key="1">
    <source>
        <dbReference type="SAM" id="MobiDB-lite"/>
    </source>
</evidence>
<feature type="region of interest" description="Disordered" evidence="1">
    <location>
        <begin position="524"/>
        <end position="548"/>
    </location>
</feature>
<keyword evidence="4" id="KW-1185">Reference proteome</keyword>
<reference evidence="3" key="1">
    <citation type="journal article" date="2023" name="PhytoFront">
        <title>Draft Genome Resources of Seven Strains of Tilletia horrida, Causal Agent of Kernel Smut of Rice.</title>
        <authorList>
            <person name="Khanal S."/>
            <person name="Antony Babu S."/>
            <person name="Zhou X.G."/>
        </authorList>
    </citation>
    <scope>NUCLEOTIDE SEQUENCE</scope>
    <source>
        <strain evidence="3">TX3</strain>
    </source>
</reference>